<dbReference type="InterPro" id="IPR014908">
    <property type="entry name" value="Nucleoporin_Nup133/Nup155_N"/>
</dbReference>
<keyword evidence="6" id="KW-1133">Transmembrane helix</keyword>
<keyword evidence="6" id="KW-0472">Membrane</keyword>
<evidence type="ECO:0000256" key="3">
    <source>
        <dbReference type="ARBA" id="ARBA00022448"/>
    </source>
</evidence>
<gene>
    <name evidence="9" type="ORF">GBAR_LOCUS28683</name>
</gene>
<evidence type="ECO:0000313" key="10">
    <source>
        <dbReference type="Proteomes" id="UP001174909"/>
    </source>
</evidence>
<dbReference type="GO" id="GO:0044611">
    <property type="term" value="C:nuclear pore inner ring"/>
    <property type="evidence" value="ECO:0007669"/>
    <property type="project" value="TreeGrafter"/>
</dbReference>
<dbReference type="Proteomes" id="UP001174909">
    <property type="component" value="Unassembled WGS sequence"/>
</dbReference>
<evidence type="ECO:0000259" key="7">
    <source>
        <dbReference type="Pfam" id="PF03177"/>
    </source>
</evidence>
<dbReference type="EMBL" id="CASHTH010004013">
    <property type="protein sequence ID" value="CAI8052454.1"/>
    <property type="molecule type" value="Genomic_DNA"/>
</dbReference>
<reference evidence="9" key="1">
    <citation type="submission" date="2023-03" db="EMBL/GenBank/DDBJ databases">
        <authorList>
            <person name="Steffen K."/>
            <person name="Cardenas P."/>
        </authorList>
    </citation>
    <scope>NUCLEOTIDE SEQUENCE</scope>
</reference>
<evidence type="ECO:0000256" key="5">
    <source>
        <dbReference type="SAM" id="MobiDB-lite"/>
    </source>
</evidence>
<dbReference type="InterPro" id="IPR042538">
    <property type="entry name" value="Nucleoporin_Nup155_C_3"/>
</dbReference>
<dbReference type="Gene3D" id="1.25.40.450">
    <property type="entry name" value="Nucleoporin, helical domain, N-terminal subdomain"/>
    <property type="match status" value="1"/>
</dbReference>
<feature type="domain" description="Nucleoporin Nup133/Nup155-like C-terminal" evidence="7">
    <location>
        <begin position="541"/>
        <end position="1251"/>
    </location>
</feature>
<protein>
    <submittedName>
        <fullName evidence="9">Nuclear pore complex protein Nup155</fullName>
    </submittedName>
</protein>
<keyword evidence="6" id="KW-0812">Transmembrane</keyword>
<accession>A0AA35TQT9</accession>
<dbReference type="Pfam" id="PF08801">
    <property type="entry name" value="Nucleoporin_N"/>
    <property type="match status" value="1"/>
</dbReference>
<dbReference type="GO" id="GO:0017056">
    <property type="term" value="F:structural constituent of nuclear pore"/>
    <property type="evidence" value="ECO:0007669"/>
    <property type="project" value="InterPro"/>
</dbReference>
<dbReference type="GO" id="GO:0006405">
    <property type="term" value="P:RNA export from nucleus"/>
    <property type="evidence" value="ECO:0007669"/>
    <property type="project" value="TreeGrafter"/>
</dbReference>
<dbReference type="InterPro" id="IPR042533">
    <property type="entry name" value="Nucleoporin_Nup155_C_1"/>
</dbReference>
<feature type="region of interest" description="Disordered" evidence="5">
    <location>
        <begin position="871"/>
        <end position="900"/>
    </location>
</feature>
<dbReference type="GO" id="GO:0000972">
    <property type="term" value="P:transcription-dependent tethering of RNA polymerase II gene DNA at nuclear periphery"/>
    <property type="evidence" value="ECO:0007669"/>
    <property type="project" value="TreeGrafter"/>
</dbReference>
<comment type="subcellular location">
    <subcellularLocation>
        <location evidence="1">Nucleus</location>
    </subcellularLocation>
</comment>
<dbReference type="FunFam" id="1.20.120.1880:FF:000001">
    <property type="entry name" value="Nuclear pore complex protein Nup155"/>
    <property type="match status" value="1"/>
</dbReference>
<feature type="transmembrane region" description="Helical" evidence="6">
    <location>
        <begin position="62"/>
        <end position="84"/>
    </location>
</feature>
<dbReference type="Gene3D" id="1.20.120.1880">
    <property type="entry name" value="Nucleoporin, helical C-terminal domain"/>
    <property type="match status" value="1"/>
</dbReference>
<feature type="domain" description="Nucleoporin Nup133/Nup155-like N-terminal" evidence="8">
    <location>
        <begin position="2"/>
        <end position="392"/>
    </location>
</feature>
<comment type="similarity">
    <text evidence="2">Belongs to the non-repetitive/WGA-negative nucleoporin family.</text>
</comment>
<dbReference type="InterPro" id="IPR007187">
    <property type="entry name" value="Nucleoporin_Nup133/Nup155_C"/>
</dbReference>
<proteinExistence type="inferred from homology"/>
<dbReference type="PANTHER" id="PTHR10350:SF6">
    <property type="entry name" value="NUCLEAR PORE COMPLEX PROTEIN NUP155"/>
    <property type="match status" value="1"/>
</dbReference>
<comment type="caution">
    <text evidence="9">The sequence shown here is derived from an EMBL/GenBank/DDBJ whole genome shotgun (WGS) entry which is preliminary data.</text>
</comment>
<feature type="compositionally biased region" description="Basic and acidic residues" evidence="5">
    <location>
        <begin position="891"/>
        <end position="900"/>
    </location>
</feature>
<name>A0AA35TQT9_GEOBA</name>
<feature type="compositionally biased region" description="Polar residues" evidence="5">
    <location>
        <begin position="872"/>
        <end position="883"/>
    </location>
</feature>
<evidence type="ECO:0000256" key="2">
    <source>
        <dbReference type="ARBA" id="ARBA00007373"/>
    </source>
</evidence>
<evidence type="ECO:0000256" key="6">
    <source>
        <dbReference type="SAM" id="Phobius"/>
    </source>
</evidence>
<evidence type="ECO:0000259" key="8">
    <source>
        <dbReference type="Pfam" id="PF08801"/>
    </source>
</evidence>
<evidence type="ECO:0000313" key="9">
    <source>
        <dbReference type="EMBL" id="CAI8052454.1"/>
    </source>
</evidence>
<dbReference type="GO" id="GO:0036228">
    <property type="term" value="P:protein localization to nuclear inner membrane"/>
    <property type="evidence" value="ECO:0007669"/>
    <property type="project" value="TreeGrafter"/>
</dbReference>
<organism evidence="9 10">
    <name type="scientific">Geodia barretti</name>
    <name type="common">Barrett's horny sponge</name>
    <dbReference type="NCBI Taxonomy" id="519541"/>
    <lineage>
        <taxon>Eukaryota</taxon>
        <taxon>Metazoa</taxon>
        <taxon>Porifera</taxon>
        <taxon>Demospongiae</taxon>
        <taxon>Heteroscleromorpha</taxon>
        <taxon>Tetractinellida</taxon>
        <taxon>Astrophorina</taxon>
        <taxon>Geodiidae</taxon>
        <taxon>Geodia</taxon>
    </lineage>
</organism>
<dbReference type="GO" id="GO:0006606">
    <property type="term" value="P:protein import into nucleus"/>
    <property type="evidence" value="ECO:0007669"/>
    <property type="project" value="TreeGrafter"/>
</dbReference>
<dbReference type="AlphaFoldDB" id="A0AA35TQT9"/>
<evidence type="ECO:0000256" key="1">
    <source>
        <dbReference type="ARBA" id="ARBA00004123"/>
    </source>
</evidence>
<sequence>MQCNCAMGLMPEIRRAWLTVDSTIYLWKYEDGKDLAYFDGLNEVILTAALISPKKGVFQSHIGFLLCLTTAVDITILGVSFTALQTDPHGEMHLQPSPLFNLPSDNVSMLSAAGTGEGRIFLAGKDSCLYEVVYQADDGWFSSKCRKVNHSQSSLSFLVPSFLSFSEEDPLIQMVVDSSRHILYTRSSKDTMTVYDLGSDGLSLSRVAQIGFRDICRLTLSALRTGDRSLAESLVGVSVLPRSESSTLHLLAVTSAGLRLYFTTTPNGEEARPSLLALVHVRLPPGFSPSSVAVRPGSTVHHTYHSKGTLVMSASQTEERDTLWMVDSDLFPFQTSCMESHVNLPLEGRTWAISETLDPEDCTPYSHYPRPPVVVTQHAESPRQLVLLTTQGSYLLTKLRPVDQLRHLLETERGAGGEAVEAFFRLHKETQACAMSLVLTTGTNQQVAGWAAKAFFKYGGEPHFVFPTTLGPASQPVGSPAHLLTTPTNMGQTPQTAPPGPLSPPYPAPVASPYGAGVTPYGVQGPVALGRAVVGPEVQFSGKFTGLCRYLSRLLRPIWNYRMTTTFKPPGDYLNEQFQSNFSLESVAVLLEQLYTLRAFLEHNSHLFTPADPTGSSSSPSANLHHRMLNFMRPEGMPTESPSTVQQSLTRKYKADAHLMEQNSLKALHQLLVHCCEFLSLWKLLCEYQLNLTIKDVTNDQKEQLKIASFRHLVVSGKPLTSALISRLLERHAGDSGLSDTLSARLRETTPTLFSHDDATASKAQELLSVAVGLKSQFDQMNMLRDSLKHFSQVTHQINLSSVCSQYHKVAYYEGIVELCLCAALHRDPQGMALHYYKNGQPQDDLVGRAAFLERGEVYAPVTVALEELSSRETATPLSSSVPLNPGPPTERAEPDKPDPRKEFAEMLALVLRSKDELLHVTVYSWLIAAHMAETLVEIQSPFIEDYLNNMASVQQDNRHVLDLLWRYYEKTKAYSGAARILDELAHKQDPELTLDQRVEYMSRGVMCAKSSRLTTTSDTIGELLHELEEKMEVARIQLQISEALKLQPQTQPVKTAIRKLDGQLADISTLYGEYADTFELSECKLAIVHCAGHYDPTLIESLWREIIDGEVKNIPVGVHSPSQLHGLRTKLVELGQQYSRSERYFPLAYLVQLLEQTGARLEWDSGFVHQTLLEVGVALSTLFGIYDRLFKAKDSFWMTVGKPLHVLNAIHSLVLVYIERPSLVANFERPSFNATVKDSLSHYLVELQTMTSDIRGLNQTISDLRSLEPQIQRIS</sequence>
<dbReference type="Gene3D" id="1.25.40.440">
    <property type="entry name" value="Nucleoporin, helical domain, central subdomain"/>
    <property type="match status" value="1"/>
</dbReference>
<keyword evidence="10" id="KW-1185">Reference proteome</keyword>
<dbReference type="Pfam" id="PF03177">
    <property type="entry name" value="Nucleoporin_C"/>
    <property type="match status" value="1"/>
</dbReference>
<dbReference type="FunFam" id="1.25.40.440:FF:000001">
    <property type="entry name" value="Nuclear pore complex subunit"/>
    <property type="match status" value="1"/>
</dbReference>
<dbReference type="Gene3D" id="1.20.58.1780">
    <property type="match status" value="1"/>
</dbReference>
<dbReference type="InterPro" id="IPR004870">
    <property type="entry name" value="Nucleoporin_Nup155"/>
</dbReference>
<evidence type="ECO:0000256" key="4">
    <source>
        <dbReference type="ARBA" id="ARBA00023242"/>
    </source>
</evidence>
<dbReference type="InterPro" id="IPR042537">
    <property type="entry name" value="Nucleoporin_Nup155_C_2"/>
</dbReference>
<dbReference type="PANTHER" id="PTHR10350">
    <property type="entry name" value="NUCLEAR PORE COMPLEX PROTEIN NUP155"/>
    <property type="match status" value="1"/>
</dbReference>
<keyword evidence="3" id="KW-0813">Transport</keyword>
<keyword evidence="4" id="KW-0539">Nucleus</keyword>